<dbReference type="InterPro" id="IPR034836">
    <property type="entry name" value="CBM20_glucoamylase"/>
</dbReference>
<dbReference type="SUPFAM" id="SSF49452">
    <property type="entry name" value="Starch-binding domain-like"/>
    <property type="match status" value="1"/>
</dbReference>
<protein>
    <submittedName>
        <fullName evidence="12">Carbohydrate-binding module family 20 protein</fullName>
    </submittedName>
</protein>
<dbReference type="VEuPathDB" id="FungiDB:yc1106_02778"/>
<evidence type="ECO:0000256" key="5">
    <source>
        <dbReference type="ARBA" id="ARBA00023157"/>
    </source>
</evidence>
<dbReference type="EMBL" id="CP089275">
    <property type="protein sequence ID" value="USP75504.1"/>
    <property type="molecule type" value="Genomic_DNA"/>
</dbReference>
<dbReference type="InterPro" id="IPR013783">
    <property type="entry name" value="Ig-like_fold"/>
</dbReference>
<dbReference type="GO" id="GO:0046872">
    <property type="term" value="F:metal ion binding"/>
    <property type="evidence" value="ECO:0007669"/>
    <property type="project" value="UniProtKB-KW"/>
</dbReference>
<dbReference type="OrthoDB" id="550577at2759"/>
<dbReference type="Gene3D" id="2.70.50.70">
    <property type="match status" value="1"/>
</dbReference>
<dbReference type="GO" id="GO:0000272">
    <property type="term" value="P:polysaccharide catabolic process"/>
    <property type="evidence" value="ECO:0007669"/>
    <property type="project" value="UniProtKB-KW"/>
</dbReference>
<accession>A0A9Q9DR95</accession>
<evidence type="ECO:0000259" key="11">
    <source>
        <dbReference type="PROSITE" id="PS51166"/>
    </source>
</evidence>
<dbReference type="InterPro" id="IPR002044">
    <property type="entry name" value="CBM20"/>
</dbReference>
<gene>
    <name evidence="12" type="ORF">yc1106_02778</name>
</gene>
<reference evidence="12" key="1">
    <citation type="submission" date="2021-12" db="EMBL/GenBank/DDBJ databases">
        <title>Curvularia clavata genome.</title>
        <authorList>
            <person name="Cao Y."/>
        </authorList>
    </citation>
    <scope>NUCLEOTIDE SEQUENCE</scope>
    <source>
        <strain evidence="12">Yc1106</strain>
    </source>
</reference>
<dbReference type="SMART" id="SM01065">
    <property type="entry name" value="CBM_2"/>
    <property type="match status" value="1"/>
</dbReference>
<sequence length="428" mass="45490">MILIVIRCAIRPLESWFVATFFFLTGPSEEHIFFTMLSKIIPLLALAVSADAHGYLTSPMSRTGLNAQFGADTCPECTILEPVTAWPDLDAAAVGRSGPCGYNARVSVDYNQPGPRWGSQPVITYNAGDVVDVQWCVDANGDHGGMFTYRICQNQALVDKLLTPGYLPTEAEKQAAEDCFEAGELKCTDVPGQTCGFNTDCQQGQACWRNDWFTCGGFNDGTKCRGVDNAALNSCYTSIAGGYTVSSKIKIPNYTSNHTLLSFKWNSFQTPQVYLTCADIRINGGGSGSPPPTSSKAPTSSAKPTSTSISTSAPAATPSGCAVAVSTVSVTFNSKTTTTFGQTVKIVGSIAQLGSWNTANAPALSASQYTSSNPLWSTKIDLPAGTSFEYKFIKVESSGAVTYESGANRQYTVPKGCSSTATVDSTWK</sequence>
<keyword evidence="4" id="KW-0186">Copper</keyword>
<dbReference type="CDD" id="cd05811">
    <property type="entry name" value="CBM20_glucoamylase"/>
    <property type="match status" value="1"/>
</dbReference>
<name>A0A9Q9DR95_CURCL</name>
<dbReference type="PROSITE" id="PS51166">
    <property type="entry name" value="CBM20"/>
    <property type="match status" value="1"/>
</dbReference>
<evidence type="ECO:0000256" key="8">
    <source>
        <dbReference type="ARBA" id="ARBA00023326"/>
    </source>
</evidence>
<keyword evidence="3" id="KW-0732">Signal</keyword>
<dbReference type="InterPro" id="IPR013784">
    <property type="entry name" value="Carb-bd-like_fold"/>
</dbReference>
<evidence type="ECO:0000256" key="7">
    <source>
        <dbReference type="ARBA" id="ARBA00023277"/>
    </source>
</evidence>
<keyword evidence="5" id="KW-1015">Disulfide bond</keyword>
<keyword evidence="13" id="KW-1185">Reference proteome</keyword>
<organism evidence="12 13">
    <name type="scientific">Curvularia clavata</name>
    <dbReference type="NCBI Taxonomy" id="95742"/>
    <lineage>
        <taxon>Eukaryota</taxon>
        <taxon>Fungi</taxon>
        <taxon>Dikarya</taxon>
        <taxon>Ascomycota</taxon>
        <taxon>Pezizomycotina</taxon>
        <taxon>Dothideomycetes</taxon>
        <taxon>Pleosporomycetidae</taxon>
        <taxon>Pleosporales</taxon>
        <taxon>Pleosporineae</taxon>
        <taxon>Pleosporaceae</taxon>
        <taxon>Curvularia</taxon>
    </lineage>
</organism>
<dbReference type="GO" id="GO:2001070">
    <property type="term" value="F:starch binding"/>
    <property type="evidence" value="ECO:0007669"/>
    <property type="project" value="InterPro"/>
</dbReference>
<comment type="similarity">
    <text evidence="9">Belongs to the polysaccharide monooxygenase AA13 family.</text>
</comment>
<dbReference type="Pfam" id="PF00686">
    <property type="entry name" value="CBM_20"/>
    <property type="match status" value="1"/>
</dbReference>
<evidence type="ECO:0000256" key="6">
    <source>
        <dbReference type="ARBA" id="ARBA00023180"/>
    </source>
</evidence>
<dbReference type="FunFam" id="2.60.40.10:FF:000552">
    <property type="entry name" value="Related to glucoamylase"/>
    <property type="match status" value="1"/>
</dbReference>
<dbReference type="InterPro" id="IPR004302">
    <property type="entry name" value="Cellulose/chitin-bd_N"/>
</dbReference>
<keyword evidence="7" id="KW-0119">Carbohydrate metabolism</keyword>
<comment type="cofactor">
    <cofactor evidence="1">
        <name>Cu(2+)</name>
        <dbReference type="ChEBI" id="CHEBI:29036"/>
    </cofactor>
</comment>
<evidence type="ECO:0000313" key="12">
    <source>
        <dbReference type="EMBL" id="USP75504.1"/>
    </source>
</evidence>
<dbReference type="Gene3D" id="2.60.40.10">
    <property type="entry name" value="Immunoglobulins"/>
    <property type="match status" value="1"/>
</dbReference>
<dbReference type="InterPro" id="IPR052282">
    <property type="entry name" value="Starch-active_LPMO"/>
</dbReference>
<evidence type="ECO:0000256" key="1">
    <source>
        <dbReference type="ARBA" id="ARBA00001973"/>
    </source>
</evidence>
<keyword evidence="6" id="KW-0325">Glycoprotein</keyword>
<keyword evidence="8" id="KW-0624">Polysaccharide degradation</keyword>
<proteinExistence type="inferred from homology"/>
<evidence type="ECO:0000256" key="2">
    <source>
        <dbReference type="ARBA" id="ARBA00022723"/>
    </source>
</evidence>
<keyword evidence="2" id="KW-0479">Metal-binding</keyword>
<dbReference type="PANTHER" id="PTHR36575:SF2">
    <property type="entry name" value="CHITIN-BINDING TYPE-4 DOMAIN-CONTAINING PROTEIN-RELATED"/>
    <property type="match status" value="1"/>
</dbReference>
<feature type="compositionally biased region" description="Low complexity" evidence="10">
    <location>
        <begin position="294"/>
        <end position="317"/>
    </location>
</feature>
<feature type="domain" description="CBM20" evidence="11">
    <location>
        <begin position="322"/>
        <end position="428"/>
    </location>
</feature>
<evidence type="ECO:0000256" key="10">
    <source>
        <dbReference type="SAM" id="MobiDB-lite"/>
    </source>
</evidence>
<evidence type="ECO:0000313" key="13">
    <source>
        <dbReference type="Proteomes" id="UP001056012"/>
    </source>
</evidence>
<evidence type="ECO:0000256" key="9">
    <source>
        <dbReference type="ARBA" id="ARBA00034311"/>
    </source>
</evidence>
<dbReference type="PANTHER" id="PTHR36575">
    <property type="entry name" value="BINDING PROTEIN, PUTATIVE (AFU_ORTHOLOGUE AFUA_1G14430)-RELATED"/>
    <property type="match status" value="1"/>
</dbReference>
<dbReference type="Proteomes" id="UP001056012">
    <property type="component" value="Chromosome 2"/>
</dbReference>
<dbReference type="AlphaFoldDB" id="A0A9Q9DR95"/>
<evidence type="ECO:0000256" key="3">
    <source>
        <dbReference type="ARBA" id="ARBA00022729"/>
    </source>
</evidence>
<dbReference type="Pfam" id="PF03067">
    <property type="entry name" value="LPMO_10"/>
    <property type="match status" value="1"/>
</dbReference>
<evidence type="ECO:0000256" key="4">
    <source>
        <dbReference type="ARBA" id="ARBA00023008"/>
    </source>
</evidence>
<feature type="region of interest" description="Disordered" evidence="10">
    <location>
        <begin position="286"/>
        <end position="317"/>
    </location>
</feature>